<reference evidence="2 3" key="1">
    <citation type="submission" date="2012-01" db="EMBL/GenBank/DDBJ databases">
        <title>Improved High-Quality Draft sequence of Metallosphaera yellowstonensis MK1.</title>
        <authorList>
            <consortium name="US DOE Joint Genome Institute"/>
            <person name="Lucas S."/>
            <person name="Han J."/>
            <person name="Cheng J.-F."/>
            <person name="Goodwin L."/>
            <person name="Pitluck S."/>
            <person name="Peters L."/>
            <person name="Teshima H."/>
            <person name="Detter J.C."/>
            <person name="Han C."/>
            <person name="Tapia R."/>
            <person name="Land M."/>
            <person name="Hauser L."/>
            <person name="Kyrpides N."/>
            <person name="Kozubal M."/>
            <person name="Macur R.E."/>
            <person name="Jay Z."/>
            <person name="Inskeep W."/>
            <person name="Woyke T."/>
        </authorList>
    </citation>
    <scope>NUCLEOTIDE SEQUENCE [LARGE SCALE GENOMIC DNA]</scope>
    <source>
        <strain evidence="2 3">MK1</strain>
    </source>
</reference>
<dbReference type="AlphaFoldDB" id="H2C8G6"/>
<dbReference type="SUPFAM" id="SSF46785">
    <property type="entry name" value="Winged helix' DNA-binding domain"/>
    <property type="match status" value="1"/>
</dbReference>
<proteinExistence type="predicted"/>
<evidence type="ECO:0000313" key="2">
    <source>
        <dbReference type="EMBL" id="EHP68442.1"/>
    </source>
</evidence>
<accession>H2C8G6</accession>
<evidence type="ECO:0000259" key="1">
    <source>
        <dbReference type="Pfam" id="PF04182"/>
    </source>
</evidence>
<dbReference type="OrthoDB" id="31046at2157"/>
<dbReference type="Gene3D" id="1.10.10.10">
    <property type="entry name" value="Winged helix-like DNA-binding domain superfamily/Winged helix DNA-binding domain"/>
    <property type="match status" value="1"/>
</dbReference>
<dbReference type="Proteomes" id="UP000003980">
    <property type="component" value="Unassembled WGS sequence"/>
</dbReference>
<name>H2C8G6_9CREN</name>
<dbReference type="InterPro" id="IPR036388">
    <property type="entry name" value="WH-like_DNA-bd_sf"/>
</dbReference>
<dbReference type="EMBL" id="JH597770">
    <property type="protein sequence ID" value="EHP68442.1"/>
    <property type="molecule type" value="Genomic_DNA"/>
</dbReference>
<dbReference type="eggNOG" id="arCOG04153">
    <property type="taxonomic scope" value="Archaea"/>
</dbReference>
<evidence type="ECO:0000313" key="3">
    <source>
        <dbReference type="Proteomes" id="UP000003980"/>
    </source>
</evidence>
<dbReference type="STRING" id="671065.MetMK1DRAFT_00028760"/>
<feature type="domain" description="B-block binding subunit of TFIIIC" evidence="1">
    <location>
        <begin position="15"/>
        <end position="61"/>
    </location>
</feature>
<dbReference type="InterPro" id="IPR036390">
    <property type="entry name" value="WH_DNA-bd_sf"/>
</dbReference>
<sequence>METKISTNEELVHRKIAESGDEGISQQELARKLGISTRELATTVKKLINKKMIIKKAVKENGKPVIKLFAVRRIEEQQIYVNLGSIEDIPCFTCKLLFKCDNGAHVTPSSCTKLSNWILSSVA</sequence>
<organism evidence="2 3">
    <name type="scientific">Metallosphaera yellowstonensis MK1</name>
    <dbReference type="NCBI Taxonomy" id="671065"/>
    <lineage>
        <taxon>Archaea</taxon>
        <taxon>Thermoproteota</taxon>
        <taxon>Thermoprotei</taxon>
        <taxon>Sulfolobales</taxon>
        <taxon>Sulfolobaceae</taxon>
        <taxon>Metallosphaera</taxon>
    </lineage>
</organism>
<protein>
    <submittedName>
        <fullName evidence="2">B-block binding subunit of TFIIIC</fullName>
    </submittedName>
</protein>
<dbReference type="InterPro" id="IPR007309">
    <property type="entry name" value="TFIIIC_Bblock-bd"/>
</dbReference>
<dbReference type="Pfam" id="PF04182">
    <property type="entry name" value="B-block_TFIIIC"/>
    <property type="match status" value="1"/>
</dbReference>
<gene>
    <name evidence="2" type="ORF">MetMK1DRAFT_00028760</name>
</gene>
<dbReference type="RefSeq" id="WP_009074853.1">
    <property type="nucleotide sequence ID" value="NZ_JH597770.1"/>
</dbReference>
<dbReference type="HOGENOM" id="CLU_142666_0_0_2"/>
<keyword evidence="3" id="KW-1185">Reference proteome</keyword>